<keyword evidence="12" id="KW-1185">Reference proteome</keyword>
<dbReference type="GO" id="GO:0005730">
    <property type="term" value="C:nucleolus"/>
    <property type="evidence" value="ECO:0007669"/>
    <property type="project" value="UniProtKB-ARBA"/>
</dbReference>
<dbReference type="Gene3D" id="3.30.1490.490">
    <property type="match status" value="1"/>
</dbReference>
<dbReference type="GO" id="GO:0000122">
    <property type="term" value="P:negative regulation of transcription by RNA polymerase II"/>
    <property type="evidence" value="ECO:0007669"/>
    <property type="project" value="TreeGrafter"/>
</dbReference>
<feature type="compositionally biased region" description="Polar residues" evidence="9">
    <location>
        <begin position="172"/>
        <end position="182"/>
    </location>
</feature>
<reference evidence="12" key="1">
    <citation type="journal article" date="2015" name="Nat. Genet.">
        <title>The genome and transcriptome of the zoonotic hookworm Ancylostoma ceylanicum identify infection-specific gene families.</title>
        <authorList>
            <person name="Schwarz E.M."/>
            <person name="Hu Y."/>
            <person name="Antoshechkin I."/>
            <person name="Miller M.M."/>
            <person name="Sternberg P.W."/>
            <person name="Aroian R.V."/>
        </authorList>
    </citation>
    <scope>NUCLEOTIDE SEQUENCE</scope>
    <source>
        <strain evidence="12">HY135</strain>
    </source>
</reference>
<keyword evidence="3" id="KW-0677">Repeat</keyword>
<gene>
    <name evidence="11" type="primary">Acey_s0053.g2346</name>
    <name evidence="11" type="ORF">Y032_0053g2346</name>
</gene>
<evidence type="ECO:0000256" key="1">
    <source>
        <dbReference type="ARBA" id="ARBA00004123"/>
    </source>
</evidence>
<comment type="caution">
    <text evidence="11">The sequence shown here is derived from an EMBL/GenBank/DDBJ whole genome shotgun (WGS) entry which is preliminary data.</text>
</comment>
<evidence type="ECO:0000313" key="11">
    <source>
        <dbReference type="EMBL" id="EYC10876.1"/>
    </source>
</evidence>
<dbReference type="Gene3D" id="1.10.10.2100">
    <property type="match status" value="1"/>
</dbReference>
<dbReference type="GO" id="GO:0006364">
    <property type="term" value="P:rRNA processing"/>
    <property type="evidence" value="ECO:0007669"/>
    <property type="project" value="TreeGrafter"/>
</dbReference>
<dbReference type="GO" id="GO:0003677">
    <property type="term" value="F:DNA binding"/>
    <property type="evidence" value="ECO:0007669"/>
    <property type="project" value="InterPro"/>
</dbReference>
<evidence type="ECO:0000259" key="10">
    <source>
        <dbReference type="Pfam" id="PF08790"/>
    </source>
</evidence>
<dbReference type="PANTHER" id="PTHR13100:SF10">
    <property type="entry name" value="CELL GROWTH-REGULATING NUCLEOLAR PROTEIN"/>
    <property type="match status" value="1"/>
</dbReference>
<dbReference type="EMBL" id="JARK01001389">
    <property type="protein sequence ID" value="EYC10876.1"/>
    <property type="molecule type" value="Genomic_DNA"/>
</dbReference>
<protein>
    <recommendedName>
        <fullName evidence="10">Zinc finger C2H2 LYAR-type domain-containing protein</fullName>
    </recommendedName>
</protein>
<keyword evidence="6" id="KW-0175">Coiled coil</keyword>
<evidence type="ECO:0000256" key="5">
    <source>
        <dbReference type="ARBA" id="ARBA00022833"/>
    </source>
</evidence>
<dbReference type="PANTHER" id="PTHR13100">
    <property type="entry name" value="CELL GROWTH-REGULATING NUCLEOLAR PROTEIN LYAR"/>
    <property type="match status" value="1"/>
</dbReference>
<feature type="domain" description="Zinc finger C2H2 LYAR-type" evidence="10">
    <location>
        <begin position="30"/>
        <end position="57"/>
    </location>
</feature>
<dbReference type="InterPro" id="IPR039999">
    <property type="entry name" value="LYAR"/>
</dbReference>
<keyword evidence="7" id="KW-0539">Nucleus</keyword>
<evidence type="ECO:0000256" key="3">
    <source>
        <dbReference type="ARBA" id="ARBA00022737"/>
    </source>
</evidence>
<evidence type="ECO:0000256" key="2">
    <source>
        <dbReference type="ARBA" id="ARBA00022723"/>
    </source>
</evidence>
<dbReference type="AlphaFoldDB" id="A0A016U7G3"/>
<dbReference type="FunFam" id="3.30.1490.490:FF:000001">
    <property type="entry name" value="cell growth-regulating nucleolar protein-like"/>
    <property type="match status" value="1"/>
</dbReference>
<keyword evidence="5" id="KW-0862">Zinc</keyword>
<feature type="compositionally biased region" description="Basic and acidic residues" evidence="9">
    <location>
        <begin position="143"/>
        <end position="155"/>
    </location>
</feature>
<evidence type="ECO:0000256" key="6">
    <source>
        <dbReference type="ARBA" id="ARBA00023054"/>
    </source>
</evidence>
<keyword evidence="4 8" id="KW-0863">Zinc-finger</keyword>
<evidence type="ECO:0000256" key="8">
    <source>
        <dbReference type="PROSITE-ProRule" id="PRU01145"/>
    </source>
</evidence>
<dbReference type="Pfam" id="PF08790">
    <property type="entry name" value="zf-LYAR"/>
    <property type="match status" value="1"/>
</dbReference>
<comment type="subcellular location">
    <subcellularLocation>
        <location evidence="1">Nucleus</location>
    </subcellularLocation>
</comment>
<dbReference type="OrthoDB" id="21474at2759"/>
<proteinExistence type="predicted"/>
<evidence type="ECO:0000256" key="7">
    <source>
        <dbReference type="ARBA" id="ARBA00023242"/>
    </source>
</evidence>
<sequence>MVFFACDQCGESLKKNQVEKHSYRCNSKSYSCIDCQVCFTPYNYQQHVKCITENQKYGSKNYIEKEAKGEVKQNAWCEQVERAVEFVKDPKLKSLLQNIQGYSNIPRKEAKFINFLTNSCRIRDTTLCKMAWKAIADEAEKLKKEEEAEKAKKAAELQTPSKSDEKDENGNVDPSTNEVNSS</sequence>
<dbReference type="GO" id="GO:0008270">
    <property type="term" value="F:zinc ion binding"/>
    <property type="evidence" value="ECO:0007669"/>
    <property type="project" value="UniProtKB-KW"/>
</dbReference>
<dbReference type="SUPFAM" id="SSF57667">
    <property type="entry name" value="beta-beta-alpha zinc fingers"/>
    <property type="match status" value="2"/>
</dbReference>
<evidence type="ECO:0000256" key="4">
    <source>
        <dbReference type="ARBA" id="ARBA00022771"/>
    </source>
</evidence>
<organism evidence="11 12">
    <name type="scientific">Ancylostoma ceylanicum</name>
    <dbReference type="NCBI Taxonomy" id="53326"/>
    <lineage>
        <taxon>Eukaryota</taxon>
        <taxon>Metazoa</taxon>
        <taxon>Ecdysozoa</taxon>
        <taxon>Nematoda</taxon>
        <taxon>Chromadorea</taxon>
        <taxon>Rhabditida</taxon>
        <taxon>Rhabditina</taxon>
        <taxon>Rhabditomorpha</taxon>
        <taxon>Strongyloidea</taxon>
        <taxon>Ancylostomatidae</taxon>
        <taxon>Ancylostomatinae</taxon>
        <taxon>Ancylostoma</taxon>
    </lineage>
</organism>
<feature type="region of interest" description="Disordered" evidence="9">
    <location>
        <begin position="143"/>
        <end position="182"/>
    </location>
</feature>
<accession>A0A016U7G3</accession>
<dbReference type="FunFam" id="1.10.10.2100:FF:000002">
    <property type="entry name" value="cell growth-regulating nucleolar protein-like"/>
    <property type="match status" value="1"/>
</dbReference>
<dbReference type="PROSITE" id="PS51804">
    <property type="entry name" value="ZF_C2HC_LYAR"/>
    <property type="match status" value="1"/>
</dbReference>
<keyword evidence="2" id="KW-0479">Metal-binding</keyword>
<dbReference type="InterPro" id="IPR014898">
    <property type="entry name" value="Znf_C2H2_LYAR"/>
</dbReference>
<name>A0A016U7G3_9BILA</name>
<dbReference type="Proteomes" id="UP000024635">
    <property type="component" value="Unassembled WGS sequence"/>
</dbReference>
<dbReference type="InterPro" id="IPR036236">
    <property type="entry name" value="Znf_C2H2_sf"/>
</dbReference>
<evidence type="ECO:0000256" key="9">
    <source>
        <dbReference type="SAM" id="MobiDB-lite"/>
    </source>
</evidence>
<evidence type="ECO:0000313" key="12">
    <source>
        <dbReference type="Proteomes" id="UP000024635"/>
    </source>
</evidence>